<dbReference type="CDD" id="cd01392">
    <property type="entry name" value="HTH_LacI"/>
    <property type="match status" value="1"/>
</dbReference>
<dbReference type="CDD" id="cd06291">
    <property type="entry name" value="PBP1_Qymf-like"/>
    <property type="match status" value="1"/>
</dbReference>
<evidence type="ECO:0000313" key="6">
    <source>
        <dbReference type="EMBL" id="SER95260.1"/>
    </source>
</evidence>
<keyword evidence="4" id="KW-0804">Transcription</keyword>
<dbReference type="Proteomes" id="UP000182584">
    <property type="component" value="Unassembled WGS sequence"/>
</dbReference>
<dbReference type="PANTHER" id="PTHR30146">
    <property type="entry name" value="LACI-RELATED TRANSCRIPTIONAL REPRESSOR"/>
    <property type="match status" value="1"/>
</dbReference>
<evidence type="ECO:0000256" key="2">
    <source>
        <dbReference type="ARBA" id="ARBA00023015"/>
    </source>
</evidence>
<proteinExistence type="predicted"/>
<dbReference type="Gene3D" id="1.10.260.40">
    <property type="entry name" value="lambda repressor-like DNA-binding domains"/>
    <property type="match status" value="1"/>
</dbReference>
<dbReference type="Pfam" id="PF13377">
    <property type="entry name" value="Peripla_BP_3"/>
    <property type="match status" value="1"/>
</dbReference>
<sequence>MATIKDVAKDAGVSLGTVSKVINGIHVSDEYRQRVEASIKKLHYQLNPNAHGLKAQQTNDILVIVPTLQNALFPPMIDTIEKELNKRGKRMLICISRNDSSKIDSYISMAANSRVDGIFGVTYSKIADPERLNIPMVAFDRHFGGKIPCISCDNEAGGYLAAKTLYEKGCRNILCFWAGTDYESEPTKRIAGFNRFCSEKGVNHNVLSFMDYNMADTGFMYPSKSYKKLIHSYLTPSDGDQKFAYDGIFASSDHLAHLICDELRKMGLSVPKDVQVIGFDGMPDFITGEPIVSSIRQPIDKIAKTGIEMLLKMIKGQEVSSVTDLPVTFVDGGTTL</sequence>
<dbReference type="OrthoDB" id="9796186at2"/>
<dbReference type="SMART" id="SM00354">
    <property type="entry name" value="HTH_LACI"/>
    <property type="match status" value="1"/>
</dbReference>
<dbReference type="SUPFAM" id="SSF53822">
    <property type="entry name" value="Periplasmic binding protein-like I"/>
    <property type="match status" value="1"/>
</dbReference>
<evidence type="ECO:0000256" key="3">
    <source>
        <dbReference type="ARBA" id="ARBA00023125"/>
    </source>
</evidence>
<dbReference type="SUPFAM" id="SSF47413">
    <property type="entry name" value="lambda repressor-like DNA-binding domains"/>
    <property type="match status" value="1"/>
</dbReference>
<dbReference type="Gene3D" id="3.40.50.2300">
    <property type="match status" value="2"/>
</dbReference>
<dbReference type="RefSeq" id="WP_051212327.1">
    <property type="nucleotide sequence ID" value="NZ_FOGJ01000014.1"/>
</dbReference>
<name>A0A1H9TD47_BUTFI</name>
<dbReference type="InterPro" id="IPR010982">
    <property type="entry name" value="Lambda_DNA-bd_dom_sf"/>
</dbReference>
<dbReference type="PROSITE" id="PS00356">
    <property type="entry name" value="HTH_LACI_1"/>
    <property type="match status" value="1"/>
</dbReference>
<keyword evidence="2" id="KW-0805">Transcription regulation</keyword>
<keyword evidence="1" id="KW-0678">Repressor</keyword>
<dbReference type="GO" id="GO:0000976">
    <property type="term" value="F:transcription cis-regulatory region binding"/>
    <property type="evidence" value="ECO:0007669"/>
    <property type="project" value="TreeGrafter"/>
</dbReference>
<feature type="domain" description="HTH lacI-type" evidence="5">
    <location>
        <begin position="2"/>
        <end position="55"/>
    </location>
</feature>
<dbReference type="InterPro" id="IPR046335">
    <property type="entry name" value="LacI/GalR-like_sensor"/>
</dbReference>
<dbReference type="eggNOG" id="COG1609">
    <property type="taxonomic scope" value="Bacteria"/>
</dbReference>
<accession>A0A1H9TD47</accession>
<dbReference type="EMBL" id="FOGJ01000014">
    <property type="protein sequence ID" value="SER95260.1"/>
    <property type="molecule type" value="Genomic_DNA"/>
</dbReference>
<evidence type="ECO:0000256" key="1">
    <source>
        <dbReference type="ARBA" id="ARBA00022491"/>
    </source>
</evidence>
<evidence type="ECO:0000313" key="7">
    <source>
        <dbReference type="Proteomes" id="UP000182584"/>
    </source>
</evidence>
<dbReference type="PRINTS" id="PR00036">
    <property type="entry name" value="HTHLACI"/>
</dbReference>
<dbReference type="GO" id="GO:0003700">
    <property type="term" value="F:DNA-binding transcription factor activity"/>
    <property type="evidence" value="ECO:0007669"/>
    <property type="project" value="TreeGrafter"/>
</dbReference>
<reference evidence="6 7" key="1">
    <citation type="submission" date="2016-10" db="EMBL/GenBank/DDBJ databases">
        <authorList>
            <person name="de Groot N.N."/>
        </authorList>
    </citation>
    <scope>NUCLEOTIDE SEQUENCE [LARGE SCALE GENOMIC DNA]</scope>
    <source>
        <strain evidence="6 7">AR40</strain>
    </source>
</reference>
<dbReference type="PANTHER" id="PTHR30146:SF95">
    <property type="entry name" value="RIBOSE OPERON REPRESSOR"/>
    <property type="match status" value="1"/>
</dbReference>
<dbReference type="InterPro" id="IPR000843">
    <property type="entry name" value="HTH_LacI"/>
</dbReference>
<dbReference type="Pfam" id="PF00356">
    <property type="entry name" value="LacI"/>
    <property type="match status" value="1"/>
</dbReference>
<protein>
    <submittedName>
        <fullName evidence="6">Transcriptional regulator, LacI family</fullName>
    </submittedName>
</protein>
<dbReference type="InterPro" id="IPR028082">
    <property type="entry name" value="Peripla_BP_I"/>
</dbReference>
<gene>
    <name evidence="6" type="ORF">SAMN04487884_11491</name>
</gene>
<dbReference type="AlphaFoldDB" id="A0A1H9TD47"/>
<evidence type="ECO:0000259" key="5">
    <source>
        <dbReference type="PROSITE" id="PS50932"/>
    </source>
</evidence>
<dbReference type="PROSITE" id="PS50932">
    <property type="entry name" value="HTH_LACI_2"/>
    <property type="match status" value="1"/>
</dbReference>
<evidence type="ECO:0000256" key="4">
    <source>
        <dbReference type="ARBA" id="ARBA00023163"/>
    </source>
</evidence>
<organism evidence="6 7">
    <name type="scientific">Butyrivibrio fibrisolvens</name>
    <dbReference type="NCBI Taxonomy" id="831"/>
    <lineage>
        <taxon>Bacteria</taxon>
        <taxon>Bacillati</taxon>
        <taxon>Bacillota</taxon>
        <taxon>Clostridia</taxon>
        <taxon>Lachnospirales</taxon>
        <taxon>Lachnospiraceae</taxon>
        <taxon>Butyrivibrio</taxon>
    </lineage>
</organism>
<keyword evidence="3" id="KW-0238">DNA-binding</keyword>